<dbReference type="RefSeq" id="WP_345117507.1">
    <property type="nucleotide sequence ID" value="NZ_BAABIZ010000056.1"/>
</dbReference>
<evidence type="ECO:0000313" key="3">
    <source>
        <dbReference type="Proteomes" id="UP001500864"/>
    </source>
</evidence>
<organism evidence="2 3">
    <name type="scientific">Bartonella jaculi</name>
    <dbReference type="NCBI Taxonomy" id="686226"/>
    <lineage>
        <taxon>Bacteria</taxon>
        <taxon>Pseudomonadati</taxon>
        <taxon>Pseudomonadota</taxon>
        <taxon>Alphaproteobacteria</taxon>
        <taxon>Hyphomicrobiales</taxon>
        <taxon>Bartonellaceae</taxon>
        <taxon>Bartonella</taxon>
    </lineage>
</organism>
<evidence type="ECO:0000256" key="1">
    <source>
        <dbReference type="SAM" id="Coils"/>
    </source>
</evidence>
<evidence type="ECO:0008006" key="4">
    <source>
        <dbReference type="Google" id="ProtNLM"/>
    </source>
</evidence>
<name>A0ABP9NBB9_9HYPH</name>
<comment type="caution">
    <text evidence="2">The sequence shown here is derived from an EMBL/GenBank/DDBJ whole genome shotgun (WGS) entry which is preliminary data.</text>
</comment>
<evidence type="ECO:0000313" key="2">
    <source>
        <dbReference type="EMBL" id="GAA5112335.1"/>
    </source>
</evidence>
<feature type="coiled-coil region" evidence="1">
    <location>
        <begin position="7"/>
        <end position="34"/>
    </location>
</feature>
<keyword evidence="1" id="KW-0175">Coiled coil</keyword>
<dbReference type="EMBL" id="BAABIZ010000056">
    <property type="protein sequence ID" value="GAA5112335.1"/>
    <property type="molecule type" value="Genomic_DNA"/>
</dbReference>
<reference evidence="3" key="1">
    <citation type="journal article" date="2019" name="Int. J. Syst. Evol. Microbiol.">
        <title>The Global Catalogue of Microorganisms (GCM) 10K type strain sequencing project: providing services to taxonomists for standard genome sequencing and annotation.</title>
        <authorList>
            <consortium name="The Broad Institute Genomics Platform"/>
            <consortium name="The Broad Institute Genome Sequencing Center for Infectious Disease"/>
            <person name="Wu L."/>
            <person name="Ma J."/>
        </authorList>
    </citation>
    <scope>NUCLEOTIDE SEQUENCE [LARGE SCALE GENOMIC DNA]</scope>
    <source>
        <strain evidence="3">JCM 17712</strain>
    </source>
</reference>
<dbReference type="Proteomes" id="UP001500864">
    <property type="component" value="Unassembled WGS sequence"/>
</dbReference>
<keyword evidence="3" id="KW-1185">Reference proteome</keyword>
<proteinExistence type="predicted"/>
<sequence>MSFIEVATDVQRNLRKHELKLIELEKEHEVEEERKNKGFTQVYSKGWKRVRELSKENSAAAGLYAFFAEHIDPTCGAVICDQQFIANQFEVTTRTIRRWLDYLESKRAVIRIPVSGRVCAYALDPHEVWKGYNTSKEYAAFVTKTLVDKDGKVKRRIMSMFSAEERKKLLENKEKLDQIDIEDYLK</sequence>
<gene>
    <name evidence="2" type="ORF">GCM10023261_16830</name>
</gene>
<accession>A0ABP9NBB9</accession>
<protein>
    <recommendedName>
        <fullName evidence="4">Helix-turn-helix domain-containing protein</fullName>
    </recommendedName>
</protein>